<protein>
    <submittedName>
        <fullName evidence="2">Uncharacterized protein</fullName>
    </submittedName>
</protein>
<accession>A0A1B0ZK28</accession>
<dbReference type="KEGG" id="dva:DAD186_17560"/>
<evidence type="ECO:0000256" key="1">
    <source>
        <dbReference type="SAM" id="MobiDB-lite"/>
    </source>
</evidence>
<gene>
    <name evidence="2" type="ORF">DAD186_17560</name>
</gene>
<feature type="compositionally biased region" description="Polar residues" evidence="1">
    <location>
        <begin position="1"/>
        <end position="29"/>
    </location>
</feature>
<proteinExistence type="predicted"/>
<organism evidence="2 3">
    <name type="scientific">Dermabacter vaginalis</name>
    <dbReference type="NCBI Taxonomy" id="1630135"/>
    <lineage>
        <taxon>Bacteria</taxon>
        <taxon>Bacillati</taxon>
        <taxon>Actinomycetota</taxon>
        <taxon>Actinomycetes</taxon>
        <taxon>Micrococcales</taxon>
        <taxon>Dermabacteraceae</taxon>
        <taxon>Dermabacter</taxon>
    </lineage>
</organism>
<evidence type="ECO:0000313" key="2">
    <source>
        <dbReference type="EMBL" id="ANP28306.1"/>
    </source>
</evidence>
<feature type="compositionally biased region" description="Polar residues" evidence="1">
    <location>
        <begin position="37"/>
        <end position="47"/>
    </location>
</feature>
<reference evidence="2 3" key="1">
    <citation type="submission" date="2015-06" db="EMBL/GenBank/DDBJ databases">
        <title>Investigation of pathophysiology for high-risk pregnancy and development of treatment modality based on it.</title>
        <authorList>
            <person name="Kim B.-C."/>
            <person name="Lim S."/>
        </authorList>
    </citation>
    <scope>NUCLEOTIDE SEQUENCE [LARGE SCALE GENOMIC DNA]</scope>
    <source>
        <strain evidence="2 3">AD1-86</strain>
    </source>
</reference>
<dbReference type="Proteomes" id="UP000092596">
    <property type="component" value="Chromosome"/>
</dbReference>
<sequence>MCANVTCATNNQSRHGSSLSTRLGRTSPKSLRKSHAATKNSKNPAVN</sequence>
<dbReference type="EMBL" id="CP012117">
    <property type="protein sequence ID" value="ANP28306.1"/>
    <property type="molecule type" value="Genomic_DNA"/>
</dbReference>
<name>A0A1B0ZK28_9MICO</name>
<evidence type="ECO:0000313" key="3">
    <source>
        <dbReference type="Proteomes" id="UP000092596"/>
    </source>
</evidence>
<feature type="region of interest" description="Disordered" evidence="1">
    <location>
        <begin position="1"/>
        <end position="47"/>
    </location>
</feature>
<dbReference type="AlphaFoldDB" id="A0A1B0ZK28"/>